<comment type="caution">
    <text evidence="1">The sequence shown here is derived from an EMBL/GenBank/DDBJ whole genome shotgun (WGS) entry which is preliminary data.</text>
</comment>
<protein>
    <submittedName>
        <fullName evidence="1">Uncharacterized protein</fullName>
    </submittedName>
</protein>
<reference evidence="1 2" key="1">
    <citation type="journal article" date="2022" name="Genome Biol. Evol.">
        <title>The Spruce Budworm Genome: Reconstructing the Evolutionary History of Antifreeze Proteins.</title>
        <authorList>
            <person name="Beliveau C."/>
            <person name="Gagne P."/>
            <person name="Picq S."/>
            <person name="Vernygora O."/>
            <person name="Keeling C.I."/>
            <person name="Pinkney K."/>
            <person name="Doucet D."/>
            <person name="Wen F."/>
            <person name="Johnston J.S."/>
            <person name="Maaroufi H."/>
            <person name="Boyle B."/>
            <person name="Laroche J."/>
            <person name="Dewar K."/>
            <person name="Juretic N."/>
            <person name="Blackburn G."/>
            <person name="Nisole A."/>
            <person name="Brunet B."/>
            <person name="Brandao M."/>
            <person name="Lumley L."/>
            <person name="Duan J."/>
            <person name="Quan G."/>
            <person name="Lucarotti C.J."/>
            <person name="Roe A.D."/>
            <person name="Sperling F.A.H."/>
            <person name="Levesque R.C."/>
            <person name="Cusson M."/>
        </authorList>
    </citation>
    <scope>NUCLEOTIDE SEQUENCE [LARGE SCALE GENOMIC DNA]</scope>
    <source>
        <strain evidence="1">Glfc:IPQL:Cfum</strain>
    </source>
</reference>
<keyword evidence="2" id="KW-1185">Reference proteome</keyword>
<gene>
    <name evidence="1" type="ORF">MSG28_004598</name>
</gene>
<proteinExistence type="predicted"/>
<accession>A0ACC0K6M2</accession>
<evidence type="ECO:0000313" key="1">
    <source>
        <dbReference type="EMBL" id="KAI8432093.1"/>
    </source>
</evidence>
<dbReference type="Proteomes" id="UP001064048">
    <property type="component" value="Chromosome 7"/>
</dbReference>
<name>A0ACC0K6M2_CHOFU</name>
<evidence type="ECO:0000313" key="2">
    <source>
        <dbReference type="Proteomes" id="UP001064048"/>
    </source>
</evidence>
<dbReference type="EMBL" id="CM046107">
    <property type="protein sequence ID" value="KAI8432093.1"/>
    <property type="molecule type" value="Genomic_DNA"/>
</dbReference>
<organism evidence="1 2">
    <name type="scientific">Choristoneura fumiferana</name>
    <name type="common">Spruce budworm moth</name>
    <name type="synonym">Archips fumiferana</name>
    <dbReference type="NCBI Taxonomy" id="7141"/>
    <lineage>
        <taxon>Eukaryota</taxon>
        <taxon>Metazoa</taxon>
        <taxon>Ecdysozoa</taxon>
        <taxon>Arthropoda</taxon>
        <taxon>Hexapoda</taxon>
        <taxon>Insecta</taxon>
        <taxon>Pterygota</taxon>
        <taxon>Neoptera</taxon>
        <taxon>Endopterygota</taxon>
        <taxon>Lepidoptera</taxon>
        <taxon>Glossata</taxon>
        <taxon>Ditrysia</taxon>
        <taxon>Tortricoidea</taxon>
        <taxon>Tortricidae</taxon>
        <taxon>Tortricinae</taxon>
        <taxon>Choristoneura</taxon>
    </lineage>
</organism>
<sequence>MRIACAPQTFVAFMFLKWASSVHYIPERTLVSYVNEKYAYNGSANIRRYDRKSPYYYNIQAGIRHTWGNNITVHMLFFEYQHNQYRRSFVELHLKLCDMLQRDPYFGKIFSMVLAKYKIACPVPAGMYVFRNITLPSEGIPNILPFEKGKVEVNISQLPTQDLITTIYVWFHIKQ</sequence>